<comment type="similarity">
    <text evidence="1 8 9">Belongs to the universal ribosomal protein uL3 family.</text>
</comment>
<keyword evidence="5 8" id="KW-0689">Ribosomal protein</keyword>
<evidence type="ECO:0000256" key="8">
    <source>
        <dbReference type="HAMAP-Rule" id="MF_01325"/>
    </source>
</evidence>
<comment type="PTM">
    <text evidence="8">Methylated by PrmB.</text>
</comment>
<evidence type="ECO:0000313" key="13">
    <source>
        <dbReference type="Proteomes" id="UP001220530"/>
    </source>
</evidence>
<evidence type="ECO:0000256" key="6">
    <source>
        <dbReference type="ARBA" id="ARBA00023274"/>
    </source>
</evidence>
<dbReference type="NCBIfam" id="TIGR03625">
    <property type="entry name" value="L3_bact"/>
    <property type="match status" value="1"/>
</dbReference>
<gene>
    <name evidence="8 12" type="primary">rplC</name>
    <name evidence="12" type="ORF">PSQ19_02910</name>
</gene>
<evidence type="ECO:0000256" key="2">
    <source>
        <dbReference type="ARBA" id="ARBA00022481"/>
    </source>
</evidence>
<evidence type="ECO:0000256" key="1">
    <source>
        <dbReference type="ARBA" id="ARBA00006540"/>
    </source>
</evidence>
<keyword evidence="13" id="KW-1185">Reference proteome</keyword>
<proteinExistence type="inferred from homology"/>
<dbReference type="InterPro" id="IPR000597">
    <property type="entry name" value="Ribosomal_uL3"/>
</dbReference>
<protein>
    <recommendedName>
        <fullName evidence="7 8">Large ribosomal subunit protein uL3</fullName>
    </recommendedName>
</protein>
<dbReference type="Gene3D" id="2.40.30.10">
    <property type="entry name" value="Translation factors"/>
    <property type="match status" value="1"/>
</dbReference>
<keyword evidence="3 8" id="KW-0699">rRNA-binding</keyword>
<dbReference type="HAMAP" id="MF_01325_B">
    <property type="entry name" value="Ribosomal_uL3_B"/>
    <property type="match status" value="1"/>
</dbReference>
<dbReference type="GO" id="GO:0005840">
    <property type="term" value="C:ribosome"/>
    <property type="evidence" value="ECO:0007669"/>
    <property type="project" value="UniProtKB-KW"/>
</dbReference>
<keyword evidence="6 8" id="KW-0687">Ribonucleoprotein</keyword>
<evidence type="ECO:0000256" key="11">
    <source>
        <dbReference type="SAM" id="MobiDB-lite"/>
    </source>
</evidence>
<feature type="modified residue" description="N5-methylglutamine" evidence="8">
    <location>
        <position position="151"/>
    </location>
</feature>
<dbReference type="PANTHER" id="PTHR11229">
    <property type="entry name" value="50S RIBOSOMAL PROTEIN L3"/>
    <property type="match status" value="1"/>
</dbReference>
<dbReference type="InterPro" id="IPR009000">
    <property type="entry name" value="Transl_B-barrel_sf"/>
</dbReference>
<evidence type="ECO:0000256" key="10">
    <source>
        <dbReference type="RuleBase" id="RU003906"/>
    </source>
</evidence>
<reference evidence="12 13" key="1">
    <citation type="submission" date="2023-02" db="EMBL/GenBank/DDBJ databases">
        <title>Devosia algicola sp. nov., isolated from the phycosphere of marine algae.</title>
        <authorList>
            <person name="Kim J.M."/>
            <person name="Lee J.K."/>
            <person name="Choi B.J."/>
            <person name="Bayburt H."/>
            <person name="Jeon C.O."/>
        </authorList>
    </citation>
    <scope>NUCLEOTIDE SEQUENCE [LARGE SCALE GENOMIC DNA]</scope>
    <source>
        <strain evidence="12 13">G20-9</strain>
    </source>
</reference>
<dbReference type="Proteomes" id="UP001220530">
    <property type="component" value="Chromosome"/>
</dbReference>
<dbReference type="RefSeq" id="WP_282219556.1">
    <property type="nucleotide sequence ID" value="NZ_CP118246.1"/>
</dbReference>
<sequence length="233" mass="24686">MRSGLIAQKLGMTRIFTEDGAHVPVTVLGLQNCQVVGQRTSEKDGYVALQLGAGQAKAKNTTKAERGQFAVAKVEPKRHVAEFRVDADNLIEVGAQMQADHFAEGQLVDVTGTSIGKGFAGGMKRWNFGGLRASHGVSVSHRSIGSTGGRQDPGKTFKNKKMPGHMGDARITTQNLKVVRTDVERGLIMIQGSVPGAKGGWIMIKDAVKKPAPKDAALPGSFKPATAVQGESE</sequence>
<dbReference type="SUPFAM" id="SSF50447">
    <property type="entry name" value="Translation proteins"/>
    <property type="match status" value="1"/>
</dbReference>
<keyword evidence="4 8" id="KW-0694">RNA-binding</keyword>
<organism evidence="12 13">
    <name type="scientific">Devosia algicola</name>
    <dbReference type="NCBI Taxonomy" id="3026418"/>
    <lineage>
        <taxon>Bacteria</taxon>
        <taxon>Pseudomonadati</taxon>
        <taxon>Pseudomonadota</taxon>
        <taxon>Alphaproteobacteria</taxon>
        <taxon>Hyphomicrobiales</taxon>
        <taxon>Devosiaceae</taxon>
        <taxon>Devosia</taxon>
    </lineage>
</organism>
<evidence type="ECO:0000256" key="9">
    <source>
        <dbReference type="RuleBase" id="RU003905"/>
    </source>
</evidence>
<comment type="subunit">
    <text evidence="8 10">Part of the 50S ribosomal subunit. Forms a cluster with proteins L14 and L19.</text>
</comment>
<dbReference type="EMBL" id="CP118246">
    <property type="protein sequence ID" value="WDR03157.1"/>
    <property type="molecule type" value="Genomic_DNA"/>
</dbReference>
<name>A0ABY7YPM9_9HYPH</name>
<feature type="region of interest" description="Disordered" evidence="11">
    <location>
        <begin position="139"/>
        <end position="167"/>
    </location>
</feature>
<evidence type="ECO:0000256" key="5">
    <source>
        <dbReference type="ARBA" id="ARBA00022980"/>
    </source>
</evidence>
<evidence type="ECO:0000256" key="7">
    <source>
        <dbReference type="ARBA" id="ARBA00035243"/>
    </source>
</evidence>
<dbReference type="PROSITE" id="PS00474">
    <property type="entry name" value="RIBOSOMAL_L3"/>
    <property type="match status" value="1"/>
</dbReference>
<accession>A0ABY7YPM9</accession>
<dbReference type="Gene3D" id="3.30.160.810">
    <property type="match status" value="1"/>
</dbReference>
<dbReference type="PANTHER" id="PTHR11229:SF16">
    <property type="entry name" value="LARGE RIBOSOMAL SUBUNIT PROTEIN UL3C"/>
    <property type="match status" value="1"/>
</dbReference>
<keyword evidence="2 8" id="KW-0488">Methylation</keyword>
<evidence type="ECO:0000256" key="4">
    <source>
        <dbReference type="ARBA" id="ARBA00022884"/>
    </source>
</evidence>
<comment type="function">
    <text evidence="8 10">One of the primary rRNA binding proteins, it binds directly near the 3'-end of the 23S rRNA, where it nucleates assembly of the 50S subunit.</text>
</comment>
<evidence type="ECO:0000313" key="12">
    <source>
        <dbReference type="EMBL" id="WDR03157.1"/>
    </source>
</evidence>
<dbReference type="InterPro" id="IPR019926">
    <property type="entry name" value="Ribosomal_uL3_CS"/>
</dbReference>
<evidence type="ECO:0000256" key="3">
    <source>
        <dbReference type="ARBA" id="ARBA00022730"/>
    </source>
</evidence>
<dbReference type="InterPro" id="IPR019927">
    <property type="entry name" value="Ribosomal_uL3_bac/org-type"/>
</dbReference>
<feature type="region of interest" description="Disordered" evidence="11">
    <location>
        <begin position="212"/>
        <end position="233"/>
    </location>
</feature>
<dbReference type="Pfam" id="PF00297">
    <property type="entry name" value="Ribosomal_L3"/>
    <property type="match status" value="1"/>
</dbReference>